<feature type="transmembrane region" description="Helical" evidence="2">
    <location>
        <begin position="111"/>
        <end position="135"/>
    </location>
</feature>
<feature type="region of interest" description="Disordered" evidence="1">
    <location>
        <begin position="1"/>
        <end position="35"/>
    </location>
</feature>
<keyword evidence="2" id="KW-1133">Transmembrane helix</keyword>
<accession>A0A382CNB7</accession>
<gene>
    <name evidence="3" type="ORF">METZ01_LOCUS180474</name>
</gene>
<protein>
    <recommendedName>
        <fullName evidence="4">DUF4190 domain-containing protein</fullName>
    </recommendedName>
</protein>
<evidence type="ECO:0008006" key="4">
    <source>
        <dbReference type="Google" id="ProtNLM"/>
    </source>
</evidence>
<dbReference type="AlphaFoldDB" id="A0A382CNB7"/>
<proteinExistence type="predicted"/>
<feature type="compositionally biased region" description="Polar residues" evidence="1">
    <location>
        <begin position="12"/>
        <end position="30"/>
    </location>
</feature>
<sequence>VEDSDSPETVVLSGSPSAGSTDSQESNPYASPSAGAGAYQQPMMIQQSNDNATYSMWLGIATWVCHITSGLICFTGCLAPLTTIAGIVLGHMGFNASKEMNLGRTEAIAGLVLNYLSLAMYLVIVLFGAAILGGIGAGLV</sequence>
<keyword evidence="2" id="KW-0812">Transmembrane</keyword>
<dbReference type="EMBL" id="UINC01035351">
    <property type="protein sequence ID" value="SVB27620.1"/>
    <property type="molecule type" value="Genomic_DNA"/>
</dbReference>
<evidence type="ECO:0000256" key="2">
    <source>
        <dbReference type="SAM" id="Phobius"/>
    </source>
</evidence>
<feature type="non-terminal residue" evidence="3">
    <location>
        <position position="1"/>
    </location>
</feature>
<evidence type="ECO:0000256" key="1">
    <source>
        <dbReference type="SAM" id="MobiDB-lite"/>
    </source>
</evidence>
<evidence type="ECO:0000313" key="3">
    <source>
        <dbReference type="EMBL" id="SVB27620.1"/>
    </source>
</evidence>
<keyword evidence="2" id="KW-0472">Membrane</keyword>
<reference evidence="3" key="1">
    <citation type="submission" date="2018-05" db="EMBL/GenBank/DDBJ databases">
        <authorList>
            <person name="Lanie J.A."/>
            <person name="Ng W.-L."/>
            <person name="Kazmierczak K.M."/>
            <person name="Andrzejewski T.M."/>
            <person name="Davidsen T.M."/>
            <person name="Wayne K.J."/>
            <person name="Tettelin H."/>
            <person name="Glass J.I."/>
            <person name="Rusch D."/>
            <person name="Podicherti R."/>
            <person name="Tsui H.-C.T."/>
            <person name="Winkler M.E."/>
        </authorList>
    </citation>
    <scope>NUCLEOTIDE SEQUENCE</scope>
</reference>
<organism evidence="3">
    <name type="scientific">marine metagenome</name>
    <dbReference type="NCBI Taxonomy" id="408172"/>
    <lineage>
        <taxon>unclassified sequences</taxon>
        <taxon>metagenomes</taxon>
        <taxon>ecological metagenomes</taxon>
    </lineage>
</organism>
<name>A0A382CNB7_9ZZZZ</name>
<feature type="transmembrane region" description="Helical" evidence="2">
    <location>
        <begin position="60"/>
        <end position="90"/>
    </location>
</feature>